<dbReference type="SUPFAM" id="SSF158745">
    <property type="entry name" value="LanC-like"/>
    <property type="match status" value="1"/>
</dbReference>
<dbReference type="EMBL" id="JACEFF010000814">
    <property type="protein sequence ID" value="KAH9630728.1"/>
    <property type="molecule type" value="Genomic_DNA"/>
</dbReference>
<sequence>MSPKGSFENQYDKYSADVASNILNKSGDGISEKFHAKLQKFKTEKLQYLKAEMVNDIFHDNTVYTGSAGLALFYFMCSLKSDSSHEMLQAALDYIDIEKLKGRKISFLCGDAGPLAIATVISYKLDTEHIEHKLPDYKTLALRLTSLISLLNESPDELLYGKSGYLYALLFVNKHISGKEIIPVNHITKVIDSILNTGKQFAIAMKSESPLLWNWHEKVYFGAAHGMAGILYMLLQVIFQDQFVLSKLNLFLFLSLTKGYIRKYIKPTLDWLMNQRFQSGNFPSSMGSNSGDKLVQWCHGAPGFVPLCILAHQVFDEEKYMKIAQQCGEVIWQRGLCTKGYSICHGVSGNAYAFIQLYQATKKPEYLYRACCFMEWCAVARLGTELHHPDRPASLFEGLIGRLYLSEEMTHVSDAKFPAFTL</sequence>
<dbReference type="PRINTS" id="PR01950">
    <property type="entry name" value="LANCSUPER"/>
</dbReference>
<evidence type="ECO:0000313" key="4">
    <source>
        <dbReference type="Proteomes" id="UP000814243"/>
    </source>
</evidence>
<comment type="similarity">
    <text evidence="1">Belongs to the LanC-like protein family.</text>
</comment>
<dbReference type="InterPro" id="IPR007822">
    <property type="entry name" value="LANC-like"/>
</dbReference>
<evidence type="ECO:0000256" key="2">
    <source>
        <dbReference type="PIRSR" id="PIRSR607822-1"/>
    </source>
</evidence>
<dbReference type="SMART" id="SM01260">
    <property type="entry name" value="LANC_like"/>
    <property type="match status" value="1"/>
</dbReference>
<accession>A0A922M691</accession>
<dbReference type="Proteomes" id="UP000814243">
    <property type="component" value="Unassembled WGS sequence"/>
</dbReference>
<gene>
    <name evidence="3" type="ORF">HF086_004019</name>
</gene>
<dbReference type="GO" id="GO:0046872">
    <property type="term" value="F:metal ion binding"/>
    <property type="evidence" value="ECO:0007669"/>
    <property type="project" value="UniProtKB-KW"/>
</dbReference>
<dbReference type="GO" id="GO:0031179">
    <property type="term" value="P:peptide modification"/>
    <property type="evidence" value="ECO:0007669"/>
    <property type="project" value="InterPro"/>
</dbReference>
<dbReference type="InterPro" id="IPR012341">
    <property type="entry name" value="6hp_glycosidase-like_sf"/>
</dbReference>
<name>A0A922M691_SPOEX</name>
<dbReference type="PRINTS" id="PR01951">
    <property type="entry name" value="LANCEUKARYTE"/>
</dbReference>
<dbReference type="PANTHER" id="PTHR12736:SF21">
    <property type="entry name" value="LANC-LIKE PROTEIN 2"/>
    <property type="match status" value="1"/>
</dbReference>
<dbReference type="GO" id="GO:0005886">
    <property type="term" value="C:plasma membrane"/>
    <property type="evidence" value="ECO:0007669"/>
    <property type="project" value="TreeGrafter"/>
</dbReference>
<feature type="binding site" evidence="2">
    <location>
        <position position="344"/>
    </location>
    <ligand>
        <name>Zn(2+)</name>
        <dbReference type="ChEBI" id="CHEBI:29105"/>
    </ligand>
</feature>
<keyword evidence="2" id="KW-0479">Metal-binding</keyword>
<evidence type="ECO:0000313" key="3">
    <source>
        <dbReference type="EMBL" id="KAH9630728.1"/>
    </source>
</evidence>
<evidence type="ECO:0000256" key="1">
    <source>
        <dbReference type="ARBA" id="ARBA00007179"/>
    </source>
</evidence>
<feature type="binding site" evidence="2">
    <location>
        <position position="298"/>
    </location>
    <ligand>
        <name>Zn(2+)</name>
        <dbReference type="ChEBI" id="CHEBI:29105"/>
    </ligand>
</feature>
<evidence type="ECO:0008006" key="5">
    <source>
        <dbReference type="Google" id="ProtNLM"/>
    </source>
</evidence>
<dbReference type="Gene3D" id="1.50.10.10">
    <property type="match status" value="1"/>
</dbReference>
<keyword evidence="2" id="KW-0862">Zinc</keyword>
<feature type="binding site" evidence="2">
    <location>
        <position position="345"/>
    </location>
    <ligand>
        <name>Zn(2+)</name>
        <dbReference type="ChEBI" id="CHEBI:29105"/>
    </ligand>
</feature>
<dbReference type="PANTHER" id="PTHR12736">
    <property type="entry name" value="LANC-LIKE PROTEIN"/>
    <property type="match status" value="1"/>
</dbReference>
<dbReference type="CDD" id="cd04794">
    <property type="entry name" value="euk_LANCL"/>
    <property type="match status" value="1"/>
</dbReference>
<dbReference type="Pfam" id="PF05147">
    <property type="entry name" value="LANC_like"/>
    <property type="match status" value="1"/>
</dbReference>
<proteinExistence type="inferred from homology"/>
<dbReference type="AlphaFoldDB" id="A0A922M691"/>
<dbReference type="GO" id="GO:0005975">
    <property type="term" value="P:carbohydrate metabolic process"/>
    <property type="evidence" value="ECO:0007669"/>
    <property type="project" value="InterPro"/>
</dbReference>
<protein>
    <recommendedName>
        <fullName evidence="5">LanC-like protein 2</fullName>
    </recommendedName>
</protein>
<organism evidence="3 4">
    <name type="scientific">Spodoptera exigua</name>
    <name type="common">Beet armyworm</name>
    <name type="synonym">Noctua fulgens</name>
    <dbReference type="NCBI Taxonomy" id="7107"/>
    <lineage>
        <taxon>Eukaryota</taxon>
        <taxon>Metazoa</taxon>
        <taxon>Ecdysozoa</taxon>
        <taxon>Arthropoda</taxon>
        <taxon>Hexapoda</taxon>
        <taxon>Insecta</taxon>
        <taxon>Pterygota</taxon>
        <taxon>Neoptera</taxon>
        <taxon>Endopterygota</taxon>
        <taxon>Lepidoptera</taxon>
        <taxon>Glossata</taxon>
        <taxon>Ditrysia</taxon>
        <taxon>Noctuoidea</taxon>
        <taxon>Noctuidae</taxon>
        <taxon>Amphipyrinae</taxon>
        <taxon>Spodoptera</taxon>
    </lineage>
</organism>
<reference evidence="3" key="1">
    <citation type="journal article" date="2021" name="G3 (Bethesda)">
        <title>Genome and transcriptome analysis of the beet armyworm Spodoptera exigua reveals targets for pest control. .</title>
        <authorList>
            <person name="Simon S."/>
            <person name="Breeschoten T."/>
            <person name="Jansen H.J."/>
            <person name="Dirks R.P."/>
            <person name="Schranz M.E."/>
            <person name="Ros V.I.D."/>
        </authorList>
    </citation>
    <scope>NUCLEOTIDE SEQUENCE</scope>
    <source>
        <strain evidence="3">TB_SE_WUR_2020</strain>
    </source>
</reference>
<comment type="caution">
    <text evidence="3">The sequence shown here is derived from an EMBL/GenBank/DDBJ whole genome shotgun (WGS) entry which is preliminary data.</text>
</comment>
<dbReference type="InterPro" id="IPR020464">
    <property type="entry name" value="LanC-like_prot_euk"/>
</dbReference>